<evidence type="ECO:0000259" key="1">
    <source>
        <dbReference type="SMART" id="SM00382"/>
    </source>
</evidence>
<evidence type="ECO:0000313" key="2">
    <source>
        <dbReference type="EMBL" id="MBM1196741.1"/>
    </source>
</evidence>
<gene>
    <name evidence="2" type="ORF">GYN02_16365</name>
</gene>
<protein>
    <submittedName>
        <fullName evidence="2">ATP-binding protein</fullName>
    </submittedName>
</protein>
<dbReference type="InterPro" id="IPR002611">
    <property type="entry name" value="IstB_ATP-bd"/>
</dbReference>
<dbReference type="Gene3D" id="3.40.50.300">
    <property type="entry name" value="P-loop containing nucleotide triphosphate hydrolases"/>
    <property type="match status" value="1"/>
</dbReference>
<organism evidence="2 3">
    <name type="scientific">Pseudomonas weihenstephanensis</name>
    <dbReference type="NCBI Taxonomy" id="1608994"/>
    <lineage>
        <taxon>Bacteria</taxon>
        <taxon>Pseudomonadati</taxon>
        <taxon>Pseudomonadota</taxon>
        <taxon>Gammaproteobacteria</taxon>
        <taxon>Pseudomonadales</taxon>
        <taxon>Pseudomonadaceae</taxon>
        <taxon>Pseudomonas</taxon>
    </lineage>
</organism>
<evidence type="ECO:0000313" key="3">
    <source>
        <dbReference type="Proteomes" id="UP000809529"/>
    </source>
</evidence>
<feature type="domain" description="AAA+ ATPase" evidence="1">
    <location>
        <begin position="120"/>
        <end position="254"/>
    </location>
</feature>
<dbReference type="EMBL" id="JAAEBW010000009">
    <property type="protein sequence ID" value="MBM1196741.1"/>
    <property type="molecule type" value="Genomic_DNA"/>
</dbReference>
<dbReference type="PANTHER" id="PTHR30050">
    <property type="entry name" value="CHROMOSOMAL REPLICATION INITIATOR PROTEIN DNAA"/>
    <property type="match status" value="1"/>
</dbReference>
<dbReference type="Pfam" id="PF01695">
    <property type="entry name" value="IstB_IS21"/>
    <property type="match status" value="1"/>
</dbReference>
<keyword evidence="3" id="KW-1185">Reference proteome</keyword>
<proteinExistence type="predicted"/>
<name>A0ABS1ZJT3_9PSED</name>
<keyword evidence="2" id="KW-0547">Nucleotide-binding</keyword>
<dbReference type="SUPFAM" id="SSF52540">
    <property type="entry name" value="P-loop containing nucleoside triphosphate hydrolases"/>
    <property type="match status" value="1"/>
</dbReference>
<dbReference type="SMART" id="SM00382">
    <property type="entry name" value="AAA"/>
    <property type="match status" value="1"/>
</dbReference>
<reference evidence="2 3" key="1">
    <citation type="submission" date="2020-01" db="EMBL/GenBank/DDBJ databases">
        <title>Comparative genomics of meat spoilage bacteria.</title>
        <authorList>
            <person name="Hilgarth M."/>
            <person name="Vogel R.F."/>
        </authorList>
    </citation>
    <scope>NUCLEOTIDE SEQUENCE [LARGE SCALE GENOMIC DNA]</scope>
    <source>
        <strain evidence="2 3">TMW2.2077</strain>
    </source>
</reference>
<accession>A0ABS1ZJT3</accession>
<keyword evidence="2" id="KW-0067">ATP-binding</keyword>
<dbReference type="Proteomes" id="UP000809529">
    <property type="component" value="Unassembled WGS sequence"/>
</dbReference>
<dbReference type="RefSeq" id="WP_203303318.1">
    <property type="nucleotide sequence ID" value="NZ_JAAEBW010000009.1"/>
</dbReference>
<comment type="caution">
    <text evidence="2">The sequence shown here is derived from an EMBL/GenBank/DDBJ whole genome shotgun (WGS) entry which is preliminary data.</text>
</comment>
<dbReference type="InterPro" id="IPR027417">
    <property type="entry name" value="P-loop_NTPase"/>
</dbReference>
<dbReference type="InterPro" id="IPR003593">
    <property type="entry name" value="AAA+_ATPase"/>
</dbReference>
<dbReference type="GO" id="GO:0005524">
    <property type="term" value="F:ATP binding"/>
    <property type="evidence" value="ECO:0007669"/>
    <property type="project" value="UniProtKB-KW"/>
</dbReference>
<dbReference type="PANTHER" id="PTHR30050:SF4">
    <property type="entry name" value="ATP-BINDING PROTEIN RV3427C IN INSERTION SEQUENCE-RELATED"/>
    <property type="match status" value="1"/>
</dbReference>
<sequence length="268" mass="29304">MRSEPIQPASDLPLGTRMQPAECETHGAYEQKIFPLLGKELKSGCPECGRAIREKSEAVELANKAMELRATLERKLGAALIPKRFAGKTLDGYVATTAEQRKALNTCRRYAAEFSQISESGRCLLLLGKPGTGKTHLSVGIANEIMAKSSATAVYRTIGSVLQAIRATYDRTNEQSESQILSSLVSPSLLILDEIGVSKEKPSDFELTTLFAIINGRYEEMRPTVIVSNLDGQSLPAAIGERCIDRLREGGVIVIPFEWESQRGKEGF</sequence>